<feature type="signal peptide" evidence="1">
    <location>
        <begin position="1"/>
        <end position="18"/>
    </location>
</feature>
<organism evidence="2 3">
    <name type="scientific">Fluviicola chungangensis</name>
    <dbReference type="NCBI Taxonomy" id="2597671"/>
    <lineage>
        <taxon>Bacteria</taxon>
        <taxon>Pseudomonadati</taxon>
        <taxon>Bacteroidota</taxon>
        <taxon>Flavobacteriia</taxon>
        <taxon>Flavobacteriales</taxon>
        <taxon>Crocinitomicaceae</taxon>
        <taxon>Fluviicola</taxon>
    </lineage>
</organism>
<proteinExistence type="predicted"/>
<evidence type="ECO:0000313" key="3">
    <source>
        <dbReference type="Proteomes" id="UP000316008"/>
    </source>
</evidence>
<feature type="chain" id="PRO_5022223638" description="Toxin-antitoxin system YwqK family antitoxin" evidence="1">
    <location>
        <begin position="19"/>
        <end position="159"/>
    </location>
</feature>
<name>A0A556MZN7_9FLAO</name>
<evidence type="ECO:0008006" key="4">
    <source>
        <dbReference type="Google" id="ProtNLM"/>
    </source>
</evidence>
<protein>
    <recommendedName>
        <fullName evidence="4">Toxin-antitoxin system YwqK family antitoxin</fullName>
    </recommendedName>
</protein>
<keyword evidence="1" id="KW-0732">Signal</keyword>
<sequence>MKTVLLLLILVQTPLFFAQLNCKTSNQEDGSTIRKCLHKNGTVSTIETWTKDKRHGNLKGYNSQGKELFSYHLRSYGGHASAQLTWFPNGQVKSVYYSDAPDGGIQYYHSTTQFDEVGNQIAFTEDSYDDKPTIRMLTVPDTAKPRKPVVEINRVLEKQ</sequence>
<dbReference type="Proteomes" id="UP000316008">
    <property type="component" value="Unassembled WGS sequence"/>
</dbReference>
<gene>
    <name evidence="2" type="ORF">FO442_06445</name>
</gene>
<reference evidence="2 3" key="1">
    <citation type="submission" date="2019-07" db="EMBL/GenBank/DDBJ databases">
        <authorList>
            <person name="Huq M.A."/>
        </authorList>
    </citation>
    <scope>NUCLEOTIDE SEQUENCE [LARGE SCALE GENOMIC DNA]</scope>
    <source>
        <strain evidence="2 3">MAH-3</strain>
    </source>
</reference>
<dbReference type="OrthoDB" id="703600at2"/>
<evidence type="ECO:0000256" key="1">
    <source>
        <dbReference type="SAM" id="SignalP"/>
    </source>
</evidence>
<dbReference type="RefSeq" id="WP_144332344.1">
    <property type="nucleotide sequence ID" value="NZ_VLPL01000003.1"/>
</dbReference>
<accession>A0A556MZN7</accession>
<dbReference type="EMBL" id="VLPL01000003">
    <property type="protein sequence ID" value="TSJ45387.1"/>
    <property type="molecule type" value="Genomic_DNA"/>
</dbReference>
<dbReference type="AlphaFoldDB" id="A0A556MZN7"/>
<evidence type="ECO:0000313" key="2">
    <source>
        <dbReference type="EMBL" id="TSJ45387.1"/>
    </source>
</evidence>
<keyword evidence="3" id="KW-1185">Reference proteome</keyword>
<comment type="caution">
    <text evidence="2">The sequence shown here is derived from an EMBL/GenBank/DDBJ whole genome shotgun (WGS) entry which is preliminary data.</text>
</comment>
<dbReference type="Gene3D" id="3.90.930.1">
    <property type="match status" value="1"/>
</dbReference>